<sequence>MSLKTRMPFQFGPSSPSPYTWLITEQCRVDVTPADVLALNTGLPKGESENVVAAFVEQEKPTLCQLPQKSADGASLAVLEVEFPLWR</sequence>
<reference evidence="1 2" key="1">
    <citation type="submission" date="2018-07" db="EMBL/GenBank/DDBJ databases">
        <title>A high quality draft genome assembly of the barn swallow (H. rustica rustica).</title>
        <authorList>
            <person name="Formenti G."/>
            <person name="Chiara M."/>
            <person name="Poveda L."/>
            <person name="Francoijs K.-J."/>
            <person name="Bonisoli-Alquati A."/>
            <person name="Canova L."/>
            <person name="Gianfranceschi L."/>
            <person name="Horner D.S."/>
            <person name="Saino N."/>
        </authorList>
    </citation>
    <scope>NUCLEOTIDE SEQUENCE [LARGE SCALE GENOMIC DNA]</scope>
    <source>
        <strain evidence="1">Chelidonia</strain>
        <tissue evidence="1">Blood</tissue>
    </source>
</reference>
<comment type="caution">
    <text evidence="1">The sequence shown here is derived from an EMBL/GenBank/DDBJ whole genome shotgun (WGS) entry which is preliminary data.</text>
</comment>
<name>A0A3M0K4C5_HIRRU</name>
<dbReference type="EMBL" id="QRBI01000134">
    <property type="protein sequence ID" value="RMC01947.1"/>
    <property type="molecule type" value="Genomic_DNA"/>
</dbReference>
<evidence type="ECO:0000313" key="2">
    <source>
        <dbReference type="Proteomes" id="UP000269221"/>
    </source>
</evidence>
<dbReference type="AlphaFoldDB" id="A0A3M0K4C5"/>
<protein>
    <submittedName>
        <fullName evidence="1">Uncharacterized protein</fullName>
    </submittedName>
</protein>
<organism evidence="1 2">
    <name type="scientific">Hirundo rustica rustica</name>
    <dbReference type="NCBI Taxonomy" id="333673"/>
    <lineage>
        <taxon>Eukaryota</taxon>
        <taxon>Metazoa</taxon>
        <taxon>Chordata</taxon>
        <taxon>Craniata</taxon>
        <taxon>Vertebrata</taxon>
        <taxon>Euteleostomi</taxon>
        <taxon>Archelosauria</taxon>
        <taxon>Archosauria</taxon>
        <taxon>Dinosauria</taxon>
        <taxon>Saurischia</taxon>
        <taxon>Theropoda</taxon>
        <taxon>Coelurosauria</taxon>
        <taxon>Aves</taxon>
        <taxon>Neognathae</taxon>
        <taxon>Neoaves</taxon>
        <taxon>Telluraves</taxon>
        <taxon>Australaves</taxon>
        <taxon>Passeriformes</taxon>
        <taxon>Sylvioidea</taxon>
        <taxon>Hirundinidae</taxon>
        <taxon>Hirundo</taxon>
    </lineage>
</organism>
<keyword evidence="2" id="KW-1185">Reference proteome</keyword>
<evidence type="ECO:0000313" key="1">
    <source>
        <dbReference type="EMBL" id="RMC01947.1"/>
    </source>
</evidence>
<gene>
    <name evidence="1" type="ORF">DUI87_21109</name>
</gene>
<proteinExistence type="predicted"/>
<accession>A0A3M0K4C5</accession>
<dbReference type="Proteomes" id="UP000269221">
    <property type="component" value="Unassembled WGS sequence"/>
</dbReference>